<protein>
    <submittedName>
        <fullName evidence="1">Uncharacterized protein</fullName>
    </submittedName>
</protein>
<comment type="caution">
    <text evidence="1">The sequence shown here is derived from an EMBL/GenBank/DDBJ whole genome shotgun (WGS) entry which is preliminary data.</text>
</comment>
<name>A6F5R1_9GAMM</name>
<evidence type="ECO:0000313" key="1">
    <source>
        <dbReference type="EMBL" id="EDM45897.1"/>
    </source>
</evidence>
<proteinExistence type="predicted"/>
<keyword evidence="2" id="KW-1185">Reference proteome</keyword>
<evidence type="ECO:0000313" key="2">
    <source>
        <dbReference type="Proteomes" id="UP000005856"/>
    </source>
</evidence>
<reference evidence="1 2" key="1">
    <citation type="submission" date="2007-06" db="EMBL/GenBank/DDBJ databases">
        <authorList>
            <person name="Green D."/>
            <person name="Ferriera S."/>
            <person name="Johnson J."/>
            <person name="Kravitz S."/>
            <person name="Beeson K."/>
            <person name="Sutton G."/>
            <person name="Rogers Y.-H."/>
            <person name="Friedman R."/>
            <person name="Frazier M."/>
            <person name="Venter J.C."/>
        </authorList>
    </citation>
    <scope>NUCLEOTIDE SEQUENCE [LARGE SCALE GENOMIC DNA]</scope>
    <source>
        <strain evidence="1 2">DG893</strain>
    </source>
</reference>
<organism evidence="1 2">
    <name type="scientific">Marinobacter algicola DG893</name>
    <dbReference type="NCBI Taxonomy" id="443152"/>
    <lineage>
        <taxon>Bacteria</taxon>
        <taxon>Pseudomonadati</taxon>
        <taxon>Pseudomonadota</taxon>
        <taxon>Gammaproteobacteria</taxon>
        <taxon>Pseudomonadales</taxon>
        <taxon>Marinobacteraceae</taxon>
        <taxon>Marinobacter</taxon>
    </lineage>
</organism>
<dbReference type="AlphaFoldDB" id="A6F5R1"/>
<dbReference type="STRING" id="443152.MDG893_20219"/>
<dbReference type="Proteomes" id="UP000005856">
    <property type="component" value="Unassembled WGS sequence"/>
</dbReference>
<accession>A6F5R1</accession>
<sequence>MAEPNVHRLLLQNVRDLSSNMNGLPFPCFVKSGNAEVNALHHYVPDLH</sequence>
<dbReference type="EMBL" id="ABCP01000066">
    <property type="protein sequence ID" value="EDM45897.1"/>
    <property type="molecule type" value="Genomic_DNA"/>
</dbReference>
<gene>
    <name evidence="1" type="ORF">MDG893_20219</name>
</gene>
<feature type="non-terminal residue" evidence="1">
    <location>
        <position position="48"/>
    </location>
</feature>